<gene>
    <name evidence="3" type="ORF">Fcan01_04606</name>
</gene>
<feature type="coiled-coil region" evidence="1">
    <location>
        <begin position="121"/>
        <end position="162"/>
    </location>
</feature>
<keyword evidence="1" id="KW-0175">Coiled coil</keyword>
<accession>A0A226ER38</accession>
<proteinExistence type="predicted"/>
<evidence type="ECO:0000313" key="4">
    <source>
        <dbReference type="Proteomes" id="UP000198287"/>
    </source>
</evidence>
<feature type="coiled-coil region" evidence="1">
    <location>
        <begin position="353"/>
        <end position="419"/>
    </location>
</feature>
<dbReference type="AlphaFoldDB" id="A0A226ER38"/>
<evidence type="ECO:0000313" key="3">
    <source>
        <dbReference type="EMBL" id="OXA59969.1"/>
    </source>
</evidence>
<dbReference type="Proteomes" id="UP000198287">
    <property type="component" value="Unassembled WGS sequence"/>
</dbReference>
<comment type="caution">
    <text evidence="3">The sequence shown here is derived from an EMBL/GenBank/DDBJ whole genome shotgun (WGS) entry which is preliminary data.</text>
</comment>
<sequence>MNAQLEKELARLNQELTKVMGYLDEEVQLRSSLECQVMELKKAINTIDQELCVVIAERDQLCMQIEDTSRRLELGQQSLLALQCERDELYQNLTVHQSNAKKTGGLQNDLKQGLADCCARVDELTKQIGCLHAEVNKANRERDDLLRERDELLRKLDCLREKYETSKCLNDQIIEKLHDQVKCLETQQASSCQKYTRILQAHHVELDRINAEKMRLEDLYAEEKGCREDLERKLRDCEEQKRKARSGSGGGGPWGGGGSGPGGPGPGGRGGGLFGNQNPNGNDSNSLPPQSPPKCDQYKADIQRLEWQKEMLEKSKTCLEQQVIQLSNINTQISLELEKALIKPVVNDFGQSTDNYADEIDQYKADIQSLEKEKEMLTESRKYLEQQVADLLNNNSQISQELKSLQENVQEKAKESENVIKPPPPETSDFSGQTIQIQDDFVTDDEDNNNYEEDKEDEYKSQIQRLEYDLAFEKQQHYAFVKNAEKDKQTFANLTSMKDKIESEVIRLREAISNQFVERTDLNQLKDSYEIQLTHLQNKFEAQLEMNRQLAEINEQLGKQFKDRDLINSIRDSNEELLRKELSSVINASKCDADKLRRIIDDRNEEVASLRKLISHLKHKYVSAAHKNDKLLKKVQILASTSRENFLEMDSETETNNNI</sequence>
<keyword evidence="4" id="KW-1185">Reference proteome</keyword>
<feature type="coiled-coil region" evidence="1">
    <location>
        <begin position="2"/>
        <end position="50"/>
    </location>
</feature>
<dbReference type="OrthoDB" id="10689779at2759"/>
<organism evidence="3 4">
    <name type="scientific">Folsomia candida</name>
    <name type="common">Springtail</name>
    <dbReference type="NCBI Taxonomy" id="158441"/>
    <lineage>
        <taxon>Eukaryota</taxon>
        <taxon>Metazoa</taxon>
        <taxon>Ecdysozoa</taxon>
        <taxon>Arthropoda</taxon>
        <taxon>Hexapoda</taxon>
        <taxon>Collembola</taxon>
        <taxon>Entomobryomorpha</taxon>
        <taxon>Isotomoidea</taxon>
        <taxon>Isotomidae</taxon>
        <taxon>Proisotominae</taxon>
        <taxon>Folsomia</taxon>
    </lineage>
</organism>
<dbReference type="EMBL" id="LNIX01000002">
    <property type="protein sequence ID" value="OXA59969.1"/>
    <property type="molecule type" value="Genomic_DNA"/>
</dbReference>
<reference evidence="3 4" key="1">
    <citation type="submission" date="2015-12" db="EMBL/GenBank/DDBJ databases">
        <title>The genome of Folsomia candida.</title>
        <authorList>
            <person name="Faddeeva A."/>
            <person name="Derks M.F."/>
            <person name="Anvar Y."/>
            <person name="Smit S."/>
            <person name="Van Straalen N."/>
            <person name="Roelofs D."/>
        </authorList>
    </citation>
    <scope>NUCLEOTIDE SEQUENCE [LARGE SCALE GENOMIC DNA]</scope>
    <source>
        <strain evidence="3 4">VU population</strain>
        <tissue evidence="3">Whole body</tissue>
    </source>
</reference>
<evidence type="ECO:0000256" key="1">
    <source>
        <dbReference type="SAM" id="Coils"/>
    </source>
</evidence>
<feature type="compositionally biased region" description="Polar residues" evidence="2">
    <location>
        <begin position="275"/>
        <end position="288"/>
    </location>
</feature>
<dbReference type="OMA" id="CCARVDE"/>
<evidence type="ECO:0000256" key="2">
    <source>
        <dbReference type="SAM" id="MobiDB-lite"/>
    </source>
</evidence>
<feature type="region of interest" description="Disordered" evidence="2">
    <location>
        <begin position="237"/>
        <end position="296"/>
    </location>
</feature>
<dbReference type="PANTHER" id="PTHR23159">
    <property type="entry name" value="CENTROSOMAL PROTEIN 2"/>
    <property type="match status" value="1"/>
</dbReference>
<feature type="compositionally biased region" description="Gly residues" evidence="2">
    <location>
        <begin position="247"/>
        <end position="274"/>
    </location>
</feature>
<name>A0A226ER38_FOLCA</name>
<protein>
    <submittedName>
        <fullName evidence="3">Uncharacterized protein</fullName>
    </submittedName>
</protein>
<dbReference type="PANTHER" id="PTHR23159:SF31">
    <property type="entry name" value="CENTROSOME-ASSOCIATED PROTEIN CEP250 ISOFORM X1"/>
    <property type="match status" value="1"/>
</dbReference>